<dbReference type="Proteomes" id="UP000276133">
    <property type="component" value="Unassembled WGS sequence"/>
</dbReference>
<gene>
    <name evidence="1" type="ORF">BpHYR1_039903</name>
</gene>
<keyword evidence="2" id="KW-1185">Reference proteome</keyword>
<accession>A0A3M7R1Y6</accession>
<protein>
    <submittedName>
        <fullName evidence="1">Uncharacterized protein</fullName>
    </submittedName>
</protein>
<sequence>MANTTMAKKKWIFYSRLINSFVIKRSVLKYATFKLSIGNNINLIFIDFKLSVNQSTTIRTLAC</sequence>
<reference evidence="1 2" key="1">
    <citation type="journal article" date="2018" name="Sci. Rep.">
        <title>Genomic signatures of local adaptation to the degree of environmental predictability in rotifers.</title>
        <authorList>
            <person name="Franch-Gras L."/>
            <person name="Hahn C."/>
            <person name="Garcia-Roger E.M."/>
            <person name="Carmona M.J."/>
            <person name="Serra M."/>
            <person name="Gomez A."/>
        </authorList>
    </citation>
    <scope>NUCLEOTIDE SEQUENCE [LARGE SCALE GENOMIC DNA]</scope>
    <source>
        <strain evidence="1">HYR1</strain>
    </source>
</reference>
<comment type="caution">
    <text evidence="1">The sequence shown here is derived from an EMBL/GenBank/DDBJ whole genome shotgun (WGS) entry which is preliminary data.</text>
</comment>
<evidence type="ECO:0000313" key="2">
    <source>
        <dbReference type="Proteomes" id="UP000276133"/>
    </source>
</evidence>
<organism evidence="1 2">
    <name type="scientific">Brachionus plicatilis</name>
    <name type="common">Marine rotifer</name>
    <name type="synonym">Brachionus muelleri</name>
    <dbReference type="NCBI Taxonomy" id="10195"/>
    <lineage>
        <taxon>Eukaryota</taxon>
        <taxon>Metazoa</taxon>
        <taxon>Spiralia</taxon>
        <taxon>Gnathifera</taxon>
        <taxon>Rotifera</taxon>
        <taxon>Eurotatoria</taxon>
        <taxon>Monogononta</taxon>
        <taxon>Pseudotrocha</taxon>
        <taxon>Ploima</taxon>
        <taxon>Brachionidae</taxon>
        <taxon>Brachionus</taxon>
    </lineage>
</organism>
<dbReference type="AlphaFoldDB" id="A0A3M7R1Y6"/>
<proteinExistence type="predicted"/>
<evidence type="ECO:0000313" key="1">
    <source>
        <dbReference type="EMBL" id="RNA17610.1"/>
    </source>
</evidence>
<name>A0A3M7R1Y6_BRAPC</name>
<dbReference type="EMBL" id="REGN01004418">
    <property type="protein sequence ID" value="RNA17610.1"/>
    <property type="molecule type" value="Genomic_DNA"/>
</dbReference>